<proteinExistence type="predicted"/>
<reference evidence="2" key="1">
    <citation type="submission" date="2016-06" db="EMBL/GenBank/DDBJ databases">
        <title>Parallel loss of symbiosis genes in relatives of nitrogen-fixing non-legume Parasponia.</title>
        <authorList>
            <person name="Van Velzen R."/>
            <person name="Holmer R."/>
            <person name="Bu F."/>
            <person name="Rutten L."/>
            <person name="Van Zeijl A."/>
            <person name="Liu W."/>
            <person name="Santuari L."/>
            <person name="Cao Q."/>
            <person name="Sharma T."/>
            <person name="Shen D."/>
            <person name="Roswanjaya Y."/>
            <person name="Wardhani T."/>
            <person name="Kalhor M.S."/>
            <person name="Jansen J."/>
            <person name="Van den Hoogen J."/>
            <person name="Gungor B."/>
            <person name="Hartog M."/>
            <person name="Hontelez J."/>
            <person name="Verver J."/>
            <person name="Yang W.-C."/>
            <person name="Schijlen E."/>
            <person name="Repin R."/>
            <person name="Schilthuizen M."/>
            <person name="Schranz E."/>
            <person name="Heidstra R."/>
            <person name="Miyata K."/>
            <person name="Fedorova E."/>
            <person name="Kohlen W."/>
            <person name="Bisseling T."/>
            <person name="Smit S."/>
            <person name="Geurts R."/>
        </authorList>
    </citation>
    <scope>NUCLEOTIDE SEQUENCE [LARGE SCALE GENOMIC DNA]</scope>
    <source>
        <strain evidence="2">cv. WU1-14</strain>
    </source>
</reference>
<organism evidence="1 2">
    <name type="scientific">Parasponia andersonii</name>
    <name type="common">Sponia andersonii</name>
    <dbReference type="NCBI Taxonomy" id="3476"/>
    <lineage>
        <taxon>Eukaryota</taxon>
        <taxon>Viridiplantae</taxon>
        <taxon>Streptophyta</taxon>
        <taxon>Embryophyta</taxon>
        <taxon>Tracheophyta</taxon>
        <taxon>Spermatophyta</taxon>
        <taxon>Magnoliopsida</taxon>
        <taxon>eudicotyledons</taxon>
        <taxon>Gunneridae</taxon>
        <taxon>Pentapetalae</taxon>
        <taxon>rosids</taxon>
        <taxon>fabids</taxon>
        <taxon>Rosales</taxon>
        <taxon>Cannabaceae</taxon>
        <taxon>Parasponia</taxon>
    </lineage>
</organism>
<name>A0A2P5DNR0_PARAD</name>
<dbReference type="OrthoDB" id="1099454at2759"/>
<protein>
    <recommendedName>
        <fullName evidence="3">Reverse transcriptase zinc-binding domain-containing protein</fullName>
    </recommendedName>
</protein>
<gene>
    <name evidence="1" type="ORF">PanWU01x14_046520</name>
</gene>
<dbReference type="EMBL" id="JXTB01000026">
    <property type="protein sequence ID" value="PON74935.1"/>
    <property type="molecule type" value="Genomic_DNA"/>
</dbReference>
<evidence type="ECO:0000313" key="1">
    <source>
        <dbReference type="EMBL" id="PON74935.1"/>
    </source>
</evidence>
<evidence type="ECO:0000313" key="2">
    <source>
        <dbReference type="Proteomes" id="UP000237105"/>
    </source>
</evidence>
<dbReference type="AlphaFoldDB" id="A0A2P5DNR0"/>
<accession>A0A2P5DNR0</accession>
<sequence length="103" mass="11955">MCPFCNRHPESTEHLFLYYDVAQHIWFSSAWNLRPSPDYTPTMVDWFRFIWDLNASPYSEVLGFSSVTLEAIWKTRNEAVHNNSSPSLHRLILTIASSTSNFG</sequence>
<comment type="caution">
    <text evidence="1">The sequence shown here is derived from an EMBL/GenBank/DDBJ whole genome shotgun (WGS) entry which is preliminary data.</text>
</comment>
<evidence type="ECO:0008006" key="3">
    <source>
        <dbReference type="Google" id="ProtNLM"/>
    </source>
</evidence>
<dbReference type="Proteomes" id="UP000237105">
    <property type="component" value="Unassembled WGS sequence"/>
</dbReference>
<keyword evidence="2" id="KW-1185">Reference proteome</keyword>